<dbReference type="OrthoDB" id="5780430at2"/>
<dbReference type="AlphaFoldDB" id="D8K4C2"/>
<name>D8K4C2_NITWC</name>
<protein>
    <submittedName>
        <fullName evidence="1">Uncharacterized protein</fullName>
    </submittedName>
</protein>
<dbReference type="EMBL" id="CP002086">
    <property type="protein sequence ID" value="ADJ27819.1"/>
    <property type="molecule type" value="Genomic_DNA"/>
</dbReference>
<dbReference type="STRING" id="105559.Nwat_0873"/>
<evidence type="ECO:0000313" key="2">
    <source>
        <dbReference type="Proteomes" id="UP000000393"/>
    </source>
</evidence>
<reference evidence="1 2" key="1">
    <citation type="submission" date="2010-06" db="EMBL/GenBank/DDBJ databases">
        <title>Complete sequence of chromosome of Nitrosococcus watsoni C-113.</title>
        <authorList>
            <consortium name="US DOE Joint Genome Institute"/>
            <person name="Lucas S."/>
            <person name="Copeland A."/>
            <person name="Lapidus A."/>
            <person name="Cheng J.-F."/>
            <person name="Bruce D."/>
            <person name="Goodwin L."/>
            <person name="Pitluck S."/>
            <person name="Malfatti S.A."/>
            <person name="Chain P.S.G."/>
            <person name="Land M."/>
            <person name="Hauser L."/>
            <person name="Kyrpides N."/>
            <person name="Ivanova N."/>
            <person name="Cambell M.A."/>
            <person name="Heidelberg J.F."/>
            <person name="Klotz M.G."/>
            <person name="Woyke T."/>
        </authorList>
    </citation>
    <scope>NUCLEOTIDE SEQUENCE [LARGE SCALE GENOMIC DNA]</scope>
    <source>
        <strain evidence="1 2">C-113</strain>
    </source>
</reference>
<proteinExistence type="predicted"/>
<sequence length="314" mass="36300">MPIIEKDPWRVQYFENIACPKDVLIPTDDELAWRLYPQYRWIYNKMLICENQGLDYAPHDILPPNFPVFSKPIYNLRGMGSGSKIIESAEQYEREQAPGHMWMPLLEGEHVSTDVTVVNGEPQWWRHTIGKALEGGLFDYWSILAEPRPAIEDYCGNWLRQHLKDYTGAVNLETIGGKIIEAHLRFADQWPDLYGPGWLDAIVELYAHRRWRYRDDQRRTGYSVVLFGAHGLLYPDLKRETMDEILAQPGISSMQMTFLPDKAPETHAMPPGGFRLAIVNCWDLEAGLAARERLALAFWSTQEIRADKINVEQL</sequence>
<dbReference type="eggNOG" id="ENOG502Z911">
    <property type="taxonomic scope" value="Bacteria"/>
</dbReference>
<gene>
    <name evidence="1" type="ordered locus">Nwat_0873</name>
</gene>
<dbReference type="KEGG" id="nwa:Nwat_0873"/>
<dbReference type="RefSeq" id="WP_013219922.1">
    <property type="nucleotide sequence ID" value="NC_014315.1"/>
</dbReference>
<dbReference type="Proteomes" id="UP000000393">
    <property type="component" value="Chromosome"/>
</dbReference>
<dbReference type="HOGENOM" id="CLU_077390_0_0_6"/>
<accession>D8K4C2</accession>
<organism evidence="1 2">
    <name type="scientific">Nitrosococcus watsoni (strain C-113)</name>
    <dbReference type="NCBI Taxonomy" id="105559"/>
    <lineage>
        <taxon>Bacteria</taxon>
        <taxon>Pseudomonadati</taxon>
        <taxon>Pseudomonadota</taxon>
        <taxon>Gammaproteobacteria</taxon>
        <taxon>Chromatiales</taxon>
        <taxon>Chromatiaceae</taxon>
        <taxon>Nitrosococcus</taxon>
    </lineage>
</organism>
<keyword evidence="2" id="KW-1185">Reference proteome</keyword>
<evidence type="ECO:0000313" key="1">
    <source>
        <dbReference type="EMBL" id="ADJ27819.1"/>
    </source>
</evidence>